<evidence type="ECO:0000313" key="3">
    <source>
        <dbReference type="Proteomes" id="UP000198393"/>
    </source>
</evidence>
<dbReference type="Proteomes" id="UP000198393">
    <property type="component" value="Unassembled WGS sequence"/>
</dbReference>
<keyword evidence="1" id="KW-1133">Transmembrane helix</keyword>
<dbReference type="AlphaFoldDB" id="A0A239JFA7"/>
<keyword evidence="3" id="KW-1185">Reference proteome</keyword>
<keyword evidence="1" id="KW-0472">Membrane</keyword>
<feature type="transmembrane region" description="Helical" evidence="1">
    <location>
        <begin position="99"/>
        <end position="120"/>
    </location>
</feature>
<organism evidence="2 3">
    <name type="scientific">Ekhidna lutea</name>
    <dbReference type="NCBI Taxonomy" id="447679"/>
    <lineage>
        <taxon>Bacteria</taxon>
        <taxon>Pseudomonadati</taxon>
        <taxon>Bacteroidota</taxon>
        <taxon>Cytophagia</taxon>
        <taxon>Cytophagales</taxon>
        <taxon>Reichenbachiellaceae</taxon>
        <taxon>Ekhidna</taxon>
    </lineage>
</organism>
<proteinExistence type="predicted"/>
<protein>
    <submittedName>
        <fullName evidence="2">Uncharacterized protein</fullName>
    </submittedName>
</protein>
<dbReference type="EMBL" id="FZPD01000003">
    <property type="protein sequence ID" value="SNT04497.1"/>
    <property type="molecule type" value="Genomic_DNA"/>
</dbReference>
<feature type="transmembrane region" description="Helical" evidence="1">
    <location>
        <begin position="55"/>
        <end position="79"/>
    </location>
</feature>
<dbReference type="OrthoDB" id="9848734at2"/>
<evidence type="ECO:0000313" key="2">
    <source>
        <dbReference type="EMBL" id="SNT04497.1"/>
    </source>
</evidence>
<reference evidence="2 3" key="1">
    <citation type="submission" date="2017-06" db="EMBL/GenBank/DDBJ databases">
        <authorList>
            <person name="Kim H.J."/>
            <person name="Triplett B.A."/>
        </authorList>
    </citation>
    <scope>NUCLEOTIDE SEQUENCE [LARGE SCALE GENOMIC DNA]</scope>
    <source>
        <strain evidence="2 3">DSM 19307</strain>
    </source>
</reference>
<feature type="transmembrane region" description="Helical" evidence="1">
    <location>
        <begin position="160"/>
        <end position="177"/>
    </location>
</feature>
<name>A0A239JFA7_EKHLU</name>
<feature type="transmembrane region" description="Helical" evidence="1">
    <location>
        <begin position="189"/>
        <end position="208"/>
    </location>
</feature>
<sequence>MINFFKREFGPYFRDFSEYDFKFFRTFRDAFVRPTKIIEANDGTYTGELKFTFNVFTILFVIYYLYNSAGIHVGDFQMWKYPLPHQRYVELNKSIEEDYFGYITAIAFIPFYFLSLKLLFFRKKPWGFFLSASFYLTSVMFTLFIVLAFVLNSLDIESELIIIPTFFFISVYPVIALRIQHWFWSTLKGVIAVIFPFVISSALMLDMLDNLIINLIQNEEVLEMKPSNELVVKADALEFEPGGIQQVEMIDHNSFIVMGGDNISWFEKEIISASIPLTDYHSKKMLLLNESGPLLVVCYHEYDGVLEESVMTLYSMKGDTLWNKRMNASNPWKTLSFTRSDRDTYLIYSLGNRVSLSKTNNKWVGDVEVLPTSDVLTEFQSTDRGDFRIITKKGNHHIISYSLEFVGFSDTIHWTRDIYVKSGPFDPLDELTISYDSSNQTIYTHYTLANDSTYEAHLNAIDIKTGQFDWSNSITIPAHVTEYEGLTFDDDYLYLYGEGHKFYSEWFWQPTYHIGLLVKADKKTGVKLNHVFLGPNENWDAHSHIYGVSSVKDSIILLTYDQPKESIMGEDTDDLILKSMSKDF</sequence>
<accession>A0A239JFA7</accession>
<evidence type="ECO:0000256" key="1">
    <source>
        <dbReference type="SAM" id="Phobius"/>
    </source>
</evidence>
<feature type="transmembrane region" description="Helical" evidence="1">
    <location>
        <begin position="132"/>
        <end position="154"/>
    </location>
</feature>
<keyword evidence="1" id="KW-0812">Transmembrane</keyword>
<dbReference type="RefSeq" id="WP_089356852.1">
    <property type="nucleotide sequence ID" value="NZ_FZPD01000003.1"/>
</dbReference>
<gene>
    <name evidence="2" type="ORF">SAMN05421640_2142</name>
</gene>